<dbReference type="SUPFAM" id="SSF52833">
    <property type="entry name" value="Thioredoxin-like"/>
    <property type="match status" value="1"/>
</dbReference>
<dbReference type="InterPro" id="IPR036249">
    <property type="entry name" value="Thioredoxin-like_sf"/>
</dbReference>
<proteinExistence type="predicted"/>
<dbReference type="EMBL" id="CP059732">
    <property type="protein sequence ID" value="QMW04866.1"/>
    <property type="molecule type" value="Genomic_DNA"/>
</dbReference>
<dbReference type="InterPro" id="IPR012336">
    <property type="entry name" value="Thioredoxin-like_fold"/>
</dbReference>
<gene>
    <name evidence="2" type="ORF">H3H32_08135</name>
</gene>
<name>A0A7G5H174_9BACT</name>
<accession>A0A7G5H174</accession>
<keyword evidence="3" id="KW-1185">Reference proteome</keyword>
<feature type="domain" description="Thioredoxin-like fold" evidence="1">
    <location>
        <begin position="33"/>
        <end position="147"/>
    </location>
</feature>
<dbReference type="Pfam" id="PF13462">
    <property type="entry name" value="Thioredoxin_4"/>
    <property type="match status" value="1"/>
</dbReference>
<evidence type="ECO:0000259" key="1">
    <source>
        <dbReference type="Pfam" id="PF13462"/>
    </source>
</evidence>
<reference evidence="2 3" key="1">
    <citation type="submission" date="2020-07" db="EMBL/GenBank/DDBJ databases">
        <title>Spirosoma foliorum sp. nov., isolated from the leaves on the Nejang mountain Korea, Republic of.</title>
        <authorList>
            <person name="Ho H."/>
            <person name="Lee Y.-J."/>
            <person name="Nurcahyanto D.-A."/>
            <person name="Kim S.-G."/>
        </authorList>
    </citation>
    <scope>NUCLEOTIDE SEQUENCE [LARGE SCALE GENOMIC DNA]</scope>
    <source>
        <strain evidence="2 3">PL0136</strain>
    </source>
</reference>
<dbReference type="Gene3D" id="3.40.30.10">
    <property type="entry name" value="Glutaredoxin"/>
    <property type="match status" value="1"/>
</dbReference>
<protein>
    <submittedName>
        <fullName evidence="2">Thioredoxin domain-containing protein</fullName>
    </submittedName>
</protein>
<dbReference type="KEGG" id="sfol:H3H32_08135"/>
<organism evidence="2 3">
    <name type="scientific">Spirosoma foliorum</name>
    <dbReference type="NCBI Taxonomy" id="2710596"/>
    <lineage>
        <taxon>Bacteria</taxon>
        <taxon>Pseudomonadati</taxon>
        <taxon>Bacteroidota</taxon>
        <taxon>Cytophagia</taxon>
        <taxon>Cytophagales</taxon>
        <taxon>Cytophagaceae</taxon>
        <taxon>Spirosoma</taxon>
    </lineage>
</organism>
<dbReference type="AlphaFoldDB" id="A0A7G5H174"/>
<evidence type="ECO:0000313" key="3">
    <source>
        <dbReference type="Proteomes" id="UP000515369"/>
    </source>
</evidence>
<dbReference type="Proteomes" id="UP000515369">
    <property type="component" value="Chromosome"/>
</dbReference>
<dbReference type="RefSeq" id="WP_182462218.1">
    <property type="nucleotide sequence ID" value="NZ_CP059732.1"/>
</dbReference>
<sequence length="177" mass="20006">MNWSNSGIAYATGARKFERLLAPYWISSRGHPIVYSYRHFPDLASDQSLLAAVATEAARRQGKFWPMYSALFTQPLINCASLIGLASALELEQIQFLHDLLDDQLYNQIKTDWRLGHLSGVRSSPTLFIGGQQFHGKLTQARLAPIIQFHLNHFRPSVLNVVDQKGGLVHWSRNEFG</sequence>
<evidence type="ECO:0000313" key="2">
    <source>
        <dbReference type="EMBL" id="QMW04866.1"/>
    </source>
</evidence>